<dbReference type="GeneTree" id="ENSGT00940000160323"/>
<sequence>MQRGRGLGEVGYREPCTHPGGRVCWGPWSVSTCHSPHRCISLSAPADPSTGSKSQKSRPETPPEKERGTLGAADAGKESGTGTELSSPPGSPPSTGGPCPSPSVLCLPPGVTGAVCWRRRRAKQSDTHLPPLSLSSLTSPKRGGAGGGGNNNGSEPSDIIIPLRTSDGAFCPHYEKVSGDYGHPVYIVQEMPPQSPANIYYKV</sequence>
<keyword evidence="3" id="KW-1185">Reference proteome</keyword>
<accession>A0A8C0GX61</accession>
<feature type="region of interest" description="Disordered" evidence="1">
    <location>
        <begin position="122"/>
        <end position="157"/>
    </location>
</feature>
<organism evidence="2 3">
    <name type="scientific">Chelonoidis abingdonii</name>
    <name type="common">Abingdon island giant tortoise</name>
    <name type="synonym">Testudo abingdonii</name>
    <dbReference type="NCBI Taxonomy" id="106734"/>
    <lineage>
        <taxon>Eukaryota</taxon>
        <taxon>Metazoa</taxon>
        <taxon>Chordata</taxon>
        <taxon>Craniata</taxon>
        <taxon>Vertebrata</taxon>
        <taxon>Euteleostomi</taxon>
        <taxon>Archelosauria</taxon>
        <taxon>Testudinata</taxon>
        <taxon>Testudines</taxon>
        <taxon>Cryptodira</taxon>
        <taxon>Durocryptodira</taxon>
        <taxon>Testudinoidea</taxon>
        <taxon>Testudinidae</taxon>
        <taxon>Chelonoidis</taxon>
    </lineage>
</organism>
<evidence type="ECO:0000313" key="2">
    <source>
        <dbReference type="Ensembl" id="ENSCABP00000013922.1"/>
    </source>
</evidence>
<dbReference type="Proteomes" id="UP000694404">
    <property type="component" value="Unplaced"/>
</dbReference>
<feature type="compositionally biased region" description="Low complexity" evidence="1">
    <location>
        <begin position="129"/>
        <end position="140"/>
    </location>
</feature>
<evidence type="ECO:0000256" key="1">
    <source>
        <dbReference type="SAM" id="MobiDB-lite"/>
    </source>
</evidence>
<dbReference type="AlphaFoldDB" id="A0A8C0GX61"/>
<evidence type="ECO:0008006" key="4">
    <source>
        <dbReference type="Google" id="ProtNLM"/>
    </source>
</evidence>
<dbReference type="Ensembl" id="ENSCABT00000015259.1">
    <property type="protein sequence ID" value="ENSCABP00000013922.1"/>
    <property type="gene ID" value="ENSCABG00000010385.1"/>
</dbReference>
<proteinExistence type="predicted"/>
<feature type="compositionally biased region" description="Basic and acidic residues" evidence="1">
    <location>
        <begin position="57"/>
        <end position="68"/>
    </location>
</feature>
<protein>
    <recommendedName>
        <fullName evidence="4">Ephrin-B3</fullName>
    </recommendedName>
</protein>
<reference evidence="2" key="2">
    <citation type="submission" date="2025-09" db="UniProtKB">
        <authorList>
            <consortium name="Ensembl"/>
        </authorList>
    </citation>
    <scope>IDENTIFICATION</scope>
</reference>
<evidence type="ECO:0000313" key="3">
    <source>
        <dbReference type="Proteomes" id="UP000694404"/>
    </source>
</evidence>
<feature type="compositionally biased region" description="Low complexity" evidence="1">
    <location>
        <begin position="80"/>
        <end position="101"/>
    </location>
</feature>
<name>A0A8C0GX61_CHEAB</name>
<feature type="region of interest" description="Disordered" evidence="1">
    <location>
        <begin position="40"/>
        <end position="101"/>
    </location>
</feature>
<reference evidence="2" key="1">
    <citation type="submission" date="2025-08" db="UniProtKB">
        <authorList>
            <consortium name="Ensembl"/>
        </authorList>
    </citation>
    <scope>IDENTIFICATION</scope>
</reference>